<evidence type="ECO:0000313" key="2">
    <source>
        <dbReference type="Proteomes" id="UP001385809"/>
    </source>
</evidence>
<accession>A0ABU8MTU4</accession>
<dbReference type="RefSeq" id="WP_337696643.1">
    <property type="nucleotide sequence ID" value="NZ_JBBEGN010000010.1"/>
</dbReference>
<proteinExistence type="predicted"/>
<gene>
    <name evidence="1" type="ORF">WCD74_20065</name>
</gene>
<comment type="caution">
    <text evidence="1">The sequence shown here is derived from an EMBL/GenBank/DDBJ whole genome shotgun (WGS) entry which is preliminary data.</text>
</comment>
<organism evidence="1 2">
    <name type="scientific">Actinomycetospora aurantiaca</name>
    <dbReference type="NCBI Taxonomy" id="3129233"/>
    <lineage>
        <taxon>Bacteria</taxon>
        <taxon>Bacillati</taxon>
        <taxon>Actinomycetota</taxon>
        <taxon>Actinomycetes</taxon>
        <taxon>Pseudonocardiales</taxon>
        <taxon>Pseudonocardiaceae</taxon>
        <taxon>Actinomycetospora</taxon>
    </lineage>
</organism>
<name>A0ABU8MTU4_9PSEU</name>
<protein>
    <submittedName>
        <fullName evidence="1">EcsC family protein</fullName>
    </submittedName>
</protein>
<keyword evidence="2" id="KW-1185">Reference proteome</keyword>
<reference evidence="1 2" key="1">
    <citation type="submission" date="2024-03" db="EMBL/GenBank/DDBJ databases">
        <title>Actinomycetospora sp. OC33-EN08, a novel actinomycete isolated from wild orchid (Aerides multiflora).</title>
        <authorList>
            <person name="Suriyachadkun C."/>
        </authorList>
    </citation>
    <scope>NUCLEOTIDE SEQUENCE [LARGE SCALE GENOMIC DNA]</scope>
    <source>
        <strain evidence="1 2">OC33-EN08</strain>
    </source>
</reference>
<sequence>MTAAAPGCMTDGDARAWEAVERWRTATVAGPGWWSRMGSWAVTGLRHLPGAGLVDQLVETSVVGVVDSVVGEPLRDAGLALGWWTAGRADRVVAVLVAAGHEVDGLEDLRSLDVEVLRAARGPLGRVHVAAAGLRGGLTGAAAGAAAGASSAATGLAAGVAALALDSVLTAATCVRAVARVAAHYGYDTAEPSEREFALAVLAAGLTPAPPVVVKPLPAIGIGLGVWLSSRQVARVLETAEQLYTERFLREKYALDEAPTELVAV</sequence>
<evidence type="ECO:0000313" key="1">
    <source>
        <dbReference type="EMBL" id="MEJ2870075.1"/>
    </source>
</evidence>
<dbReference type="EMBL" id="JBBEGN010000010">
    <property type="protein sequence ID" value="MEJ2870075.1"/>
    <property type="molecule type" value="Genomic_DNA"/>
</dbReference>
<dbReference type="Proteomes" id="UP001385809">
    <property type="component" value="Unassembled WGS sequence"/>
</dbReference>